<proteinExistence type="predicted"/>
<accession>A0A8X6IP30</accession>
<reference evidence="1" key="1">
    <citation type="submission" date="2020-08" db="EMBL/GenBank/DDBJ databases">
        <title>Multicomponent nature underlies the extraordinary mechanical properties of spider dragline silk.</title>
        <authorList>
            <person name="Kono N."/>
            <person name="Nakamura H."/>
            <person name="Mori M."/>
            <person name="Yoshida Y."/>
            <person name="Ohtoshi R."/>
            <person name="Malay A.D."/>
            <person name="Moran D.A.P."/>
            <person name="Tomita M."/>
            <person name="Numata K."/>
            <person name="Arakawa K."/>
        </authorList>
    </citation>
    <scope>NUCLEOTIDE SEQUENCE</scope>
</reference>
<sequence>MNEKRWCKENVDCEVIKNPVISNVRLEKLNTVVKKDTSAIGNYIFVDLTKLKIYFEVQSANIGKIEIFKLELGAKLGLSYNLKL</sequence>
<protein>
    <submittedName>
        <fullName evidence="1">Uncharacterized protein</fullName>
    </submittedName>
</protein>
<organism evidence="1 2">
    <name type="scientific">Trichonephila inaurata madagascariensis</name>
    <dbReference type="NCBI Taxonomy" id="2747483"/>
    <lineage>
        <taxon>Eukaryota</taxon>
        <taxon>Metazoa</taxon>
        <taxon>Ecdysozoa</taxon>
        <taxon>Arthropoda</taxon>
        <taxon>Chelicerata</taxon>
        <taxon>Arachnida</taxon>
        <taxon>Araneae</taxon>
        <taxon>Araneomorphae</taxon>
        <taxon>Entelegynae</taxon>
        <taxon>Araneoidea</taxon>
        <taxon>Nephilidae</taxon>
        <taxon>Trichonephila</taxon>
        <taxon>Trichonephila inaurata</taxon>
    </lineage>
</organism>
<name>A0A8X6IP30_9ARAC</name>
<dbReference type="EMBL" id="BMAV01026759">
    <property type="protein sequence ID" value="GFS53168.1"/>
    <property type="molecule type" value="Genomic_DNA"/>
</dbReference>
<dbReference type="AlphaFoldDB" id="A0A8X6IP30"/>
<evidence type="ECO:0000313" key="1">
    <source>
        <dbReference type="EMBL" id="GFS53168.1"/>
    </source>
</evidence>
<evidence type="ECO:0000313" key="2">
    <source>
        <dbReference type="Proteomes" id="UP000886998"/>
    </source>
</evidence>
<keyword evidence="2" id="KW-1185">Reference proteome</keyword>
<comment type="caution">
    <text evidence="1">The sequence shown here is derived from an EMBL/GenBank/DDBJ whole genome shotgun (WGS) entry which is preliminary data.</text>
</comment>
<gene>
    <name evidence="1" type="ORF">TNIN_295621</name>
</gene>
<dbReference type="Proteomes" id="UP000886998">
    <property type="component" value="Unassembled WGS sequence"/>
</dbReference>